<organism evidence="1">
    <name type="scientific">Anthurium amnicola</name>
    <dbReference type="NCBI Taxonomy" id="1678845"/>
    <lineage>
        <taxon>Eukaryota</taxon>
        <taxon>Viridiplantae</taxon>
        <taxon>Streptophyta</taxon>
        <taxon>Embryophyta</taxon>
        <taxon>Tracheophyta</taxon>
        <taxon>Spermatophyta</taxon>
        <taxon>Magnoliopsida</taxon>
        <taxon>Liliopsida</taxon>
        <taxon>Araceae</taxon>
        <taxon>Pothoideae</taxon>
        <taxon>Potheae</taxon>
        <taxon>Anthurium</taxon>
    </lineage>
</organism>
<dbReference type="AlphaFoldDB" id="A0A1D1ZHC3"/>
<evidence type="ECO:0000313" key="1">
    <source>
        <dbReference type="EMBL" id="JAT66125.1"/>
    </source>
</evidence>
<sequence>LTMESLNELKRKSLKIEKPLKKRVSLQKELTKEIQENVDNSDWEKLRSNFVDLSNNTDNLLEIMEDHKKLFDDNLNLLERVLKKLENIEALSVYRDFISFFVEEIEKRLGNETWVVVRGAINRKRKFKKENFKQDETEFILKLRRTLSDVNMSVEEFELLMGLKAKSNSEFHKGEDQDLETVRQQLETSLPEELQDFGGPLRKLFDAFSIWELA</sequence>
<accession>A0A1D1ZHC3</accession>
<gene>
    <name evidence="1" type="ORF">g.13438</name>
</gene>
<feature type="non-terminal residue" evidence="1">
    <location>
        <position position="1"/>
    </location>
</feature>
<proteinExistence type="predicted"/>
<name>A0A1D1ZHC3_9ARAE</name>
<reference evidence="1" key="1">
    <citation type="submission" date="2015-07" db="EMBL/GenBank/DDBJ databases">
        <title>Transcriptome Assembly of Anthurium amnicola.</title>
        <authorList>
            <person name="Suzuki J."/>
        </authorList>
    </citation>
    <scope>NUCLEOTIDE SEQUENCE</scope>
</reference>
<dbReference type="EMBL" id="GDJX01001811">
    <property type="protein sequence ID" value="JAT66125.1"/>
    <property type="molecule type" value="Transcribed_RNA"/>
</dbReference>
<protein>
    <submittedName>
        <fullName evidence="1">Uncharacterized protein</fullName>
    </submittedName>
</protein>